<feature type="compositionally biased region" description="Basic residues" evidence="1">
    <location>
        <begin position="46"/>
        <end position="56"/>
    </location>
</feature>
<keyword evidence="3" id="KW-1185">Reference proteome</keyword>
<evidence type="ECO:0008006" key="4">
    <source>
        <dbReference type="Google" id="ProtNLM"/>
    </source>
</evidence>
<evidence type="ECO:0000256" key="1">
    <source>
        <dbReference type="SAM" id="MobiDB-lite"/>
    </source>
</evidence>
<evidence type="ECO:0000313" key="2">
    <source>
        <dbReference type="EMBL" id="MFC1420267.1"/>
    </source>
</evidence>
<dbReference type="RefSeq" id="WP_380541166.1">
    <property type="nucleotide sequence ID" value="NZ_JBHFAB010000024.1"/>
</dbReference>
<feature type="region of interest" description="Disordered" evidence="1">
    <location>
        <begin position="30"/>
        <end position="65"/>
    </location>
</feature>
<gene>
    <name evidence="2" type="ORF">ACEZDE_27020</name>
</gene>
<dbReference type="EMBL" id="JBHFAB010000024">
    <property type="protein sequence ID" value="MFC1420267.1"/>
    <property type="molecule type" value="Genomic_DNA"/>
</dbReference>
<dbReference type="Proteomes" id="UP001592531">
    <property type="component" value="Unassembled WGS sequence"/>
</dbReference>
<protein>
    <recommendedName>
        <fullName evidence="4">Transposase</fullName>
    </recommendedName>
</protein>
<sequence length="65" mass="7225">MSNDYIQYQTAKYQRDALIRAAEQHRLVRLAAESDSDGRKGGAARPHPRGVRRFGRSPRPSAGAC</sequence>
<organism evidence="2 3">
    <name type="scientific">Streptacidiphilus cavernicola</name>
    <dbReference type="NCBI Taxonomy" id="3342716"/>
    <lineage>
        <taxon>Bacteria</taxon>
        <taxon>Bacillati</taxon>
        <taxon>Actinomycetota</taxon>
        <taxon>Actinomycetes</taxon>
        <taxon>Kitasatosporales</taxon>
        <taxon>Streptomycetaceae</taxon>
        <taxon>Streptacidiphilus</taxon>
    </lineage>
</organism>
<reference evidence="2 3" key="1">
    <citation type="submission" date="2024-09" db="EMBL/GenBank/DDBJ databases">
        <authorList>
            <person name="Lee S.D."/>
        </authorList>
    </citation>
    <scope>NUCLEOTIDE SEQUENCE [LARGE SCALE GENOMIC DNA]</scope>
    <source>
        <strain evidence="2 3">N8-3</strain>
    </source>
</reference>
<name>A0ABV6W2P3_9ACTN</name>
<evidence type="ECO:0000313" key="3">
    <source>
        <dbReference type="Proteomes" id="UP001592531"/>
    </source>
</evidence>
<proteinExistence type="predicted"/>
<comment type="caution">
    <text evidence="2">The sequence shown here is derived from an EMBL/GenBank/DDBJ whole genome shotgun (WGS) entry which is preliminary data.</text>
</comment>
<accession>A0ABV6W2P3</accession>